<sequence length="184" mass="20266">MKVHYTQVLVLPYFPAVKTEDILSMEDGFKEFLVTTFSADTTSQLDVFWHDRDTFGVDGAQVGVFEKTDQVRFARLLQRHDGRALETQVGLEVLGDLTDQTLERQFADQQFGTLLVTTDFTEGDCSRTITMGFLHSSGSWCALTCGFGGQLFPWGLASGGFTGGLLGTCHFGLLAVLLGRTVKH</sequence>
<evidence type="ECO:0000256" key="1">
    <source>
        <dbReference type="SAM" id="Phobius"/>
    </source>
</evidence>
<keyword evidence="1" id="KW-0812">Transmembrane</keyword>
<keyword evidence="1" id="KW-1133">Transmembrane helix</keyword>
<comment type="caution">
    <text evidence="2">The sequence shown here is derived from an EMBL/GenBank/DDBJ whole genome shotgun (WGS) entry which is preliminary data.</text>
</comment>
<keyword evidence="1" id="KW-0472">Membrane</keyword>
<dbReference type="AlphaFoldDB" id="A0A6G0U7L5"/>
<keyword evidence="3" id="KW-1185">Reference proteome</keyword>
<accession>A0A6G0U7L5</accession>
<name>A0A6G0U7L5_APHGL</name>
<evidence type="ECO:0000313" key="3">
    <source>
        <dbReference type="Proteomes" id="UP000475862"/>
    </source>
</evidence>
<dbReference type="OrthoDB" id="8963520at2759"/>
<dbReference type="EMBL" id="VYZN01000001">
    <property type="protein sequence ID" value="KAE9544943.1"/>
    <property type="molecule type" value="Genomic_DNA"/>
</dbReference>
<organism evidence="2 3">
    <name type="scientific">Aphis glycines</name>
    <name type="common">Soybean aphid</name>
    <dbReference type="NCBI Taxonomy" id="307491"/>
    <lineage>
        <taxon>Eukaryota</taxon>
        <taxon>Metazoa</taxon>
        <taxon>Ecdysozoa</taxon>
        <taxon>Arthropoda</taxon>
        <taxon>Hexapoda</taxon>
        <taxon>Insecta</taxon>
        <taxon>Pterygota</taxon>
        <taxon>Neoptera</taxon>
        <taxon>Paraneoptera</taxon>
        <taxon>Hemiptera</taxon>
        <taxon>Sternorrhyncha</taxon>
        <taxon>Aphidomorpha</taxon>
        <taxon>Aphidoidea</taxon>
        <taxon>Aphididae</taxon>
        <taxon>Aphidini</taxon>
        <taxon>Aphis</taxon>
        <taxon>Aphis</taxon>
    </lineage>
</organism>
<reference evidence="2 3" key="1">
    <citation type="submission" date="2019-08" db="EMBL/GenBank/DDBJ databases">
        <title>The genome of the soybean aphid Biotype 1, its phylome, world population structure and adaptation to the North American continent.</title>
        <authorList>
            <person name="Giordano R."/>
            <person name="Donthu R.K."/>
            <person name="Hernandez A.G."/>
            <person name="Wright C.L."/>
            <person name="Zimin A.V."/>
        </authorList>
    </citation>
    <scope>NUCLEOTIDE SEQUENCE [LARGE SCALE GENOMIC DNA]</scope>
    <source>
        <tissue evidence="2">Whole aphids</tissue>
    </source>
</reference>
<dbReference type="Proteomes" id="UP000475862">
    <property type="component" value="Unassembled WGS sequence"/>
</dbReference>
<feature type="transmembrane region" description="Helical" evidence="1">
    <location>
        <begin position="151"/>
        <end position="178"/>
    </location>
</feature>
<evidence type="ECO:0000313" key="2">
    <source>
        <dbReference type="EMBL" id="KAE9544943.1"/>
    </source>
</evidence>
<protein>
    <submittedName>
        <fullName evidence="2">Uncharacterized protein</fullName>
    </submittedName>
</protein>
<gene>
    <name evidence="2" type="ORF">AGLY_000486</name>
</gene>
<proteinExistence type="predicted"/>